<protein>
    <recommendedName>
        <fullName evidence="3">ABC transmembrane type-1 domain-containing protein</fullName>
    </recommendedName>
</protein>
<feature type="transmembrane region" description="Helical" evidence="1">
    <location>
        <begin position="18"/>
        <end position="37"/>
    </location>
</feature>
<organism evidence="2">
    <name type="scientific">marine sediment metagenome</name>
    <dbReference type="NCBI Taxonomy" id="412755"/>
    <lineage>
        <taxon>unclassified sequences</taxon>
        <taxon>metagenomes</taxon>
        <taxon>ecological metagenomes</taxon>
    </lineage>
</organism>
<dbReference type="EMBL" id="LAZR01029084">
    <property type="protein sequence ID" value="KKL60625.1"/>
    <property type="molecule type" value="Genomic_DNA"/>
</dbReference>
<gene>
    <name evidence="2" type="ORF">LCGC14_2203440</name>
</gene>
<sequence>MSIAVLDLLRVSLETTTFGSTALLIVAALFVPAGLFFVARIPPFFTFVLMSPLFVQFALVGLLPLWVVAATYMVFGLMWVFVLRVGINVN</sequence>
<evidence type="ECO:0000313" key="2">
    <source>
        <dbReference type="EMBL" id="KKL60625.1"/>
    </source>
</evidence>
<name>A0A0F9FTD8_9ZZZZ</name>
<evidence type="ECO:0000256" key="1">
    <source>
        <dbReference type="SAM" id="Phobius"/>
    </source>
</evidence>
<feature type="transmembrane region" description="Helical" evidence="1">
    <location>
        <begin position="44"/>
        <end position="63"/>
    </location>
</feature>
<feature type="transmembrane region" description="Helical" evidence="1">
    <location>
        <begin position="69"/>
        <end position="87"/>
    </location>
</feature>
<comment type="caution">
    <text evidence="2">The sequence shown here is derived from an EMBL/GenBank/DDBJ whole genome shotgun (WGS) entry which is preliminary data.</text>
</comment>
<keyword evidence="1" id="KW-0812">Transmembrane</keyword>
<reference evidence="2" key="1">
    <citation type="journal article" date="2015" name="Nature">
        <title>Complex archaea that bridge the gap between prokaryotes and eukaryotes.</title>
        <authorList>
            <person name="Spang A."/>
            <person name="Saw J.H."/>
            <person name="Jorgensen S.L."/>
            <person name="Zaremba-Niedzwiedzka K."/>
            <person name="Martijn J."/>
            <person name="Lind A.E."/>
            <person name="van Eijk R."/>
            <person name="Schleper C."/>
            <person name="Guy L."/>
            <person name="Ettema T.J."/>
        </authorList>
    </citation>
    <scope>NUCLEOTIDE SEQUENCE</scope>
</reference>
<dbReference type="AlphaFoldDB" id="A0A0F9FTD8"/>
<accession>A0A0F9FTD8</accession>
<proteinExistence type="predicted"/>
<keyword evidence="1" id="KW-0472">Membrane</keyword>
<keyword evidence="1" id="KW-1133">Transmembrane helix</keyword>
<evidence type="ECO:0008006" key="3">
    <source>
        <dbReference type="Google" id="ProtNLM"/>
    </source>
</evidence>